<evidence type="ECO:0000256" key="1">
    <source>
        <dbReference type="SAM" id="SignalP"/>
    </source>
</evidence>
<keyword evidence="3" id="KW-1185">Reference proteome</keyword>
<reference evidence="2 3" key="1">
    <citation type="submission" date="2016-03" db="EMBL/GenBank/DDBJ databases">
        <title>Deep-sea bacteria in the southern Pacific.</title>
        <authorList>
            <person name="Tang K."/>
        </authorList>
    </citation>
    <scope>NUCLEOTIDE SEQUENCE [LARGE SCALE GENOMIC DNA]</scope>
    <source>
        <strain evidence="2 3">JLT2016</strain>
    </source>
</reference>
<proteinExistence type="predicted"/>
<name>A0A1U7D0M7_9RHOB</name>
<protein>
    <submittedName>
        <fullName evidence="2">Uncharacterized protein</fullName>
    </submittedName>
</protein>
<feature type="signal peptide" evidence="1">
    <location>
        <begin position="1"/>
        <end position="21"/>
    </location>
</feature>
<evidence type="ECO:0000313" key="3">
    <source>
        <dbReference type="Proteomes" id="UP000186559"/>
    </source>
</evidence>
<gene>
    <name evidence="2" type="ORF">Ga0080559_TMP839</name>
</gene>
<dbReference type="AlphaFoldDB" id="A0A1U7D0M7"/>
<dbReference type="Proteomes" id="UP000186559">
    <property type="component" value="Chromosome"/>
</dbReference>
<evidence type="ECO:0000313" key="2">
    <source>
        <dbReference type="EMBL" id="APX21635.1"/>
    </source>
</evidence>
<dbReference type="KEGG" id="tpro:Ga0080559_TMP839"/>
<sequence length="61" mass="6163" precursor="true">MKPISALCAALAVAIPATLSAETVGEAEYMNHRATGHGASGSGDGLFAELMTVPVPDLTHI</sequence>
<dbReference type="RefSeq" id="WP_076622237.1">
    <property type="nucleotide sequence ID" value="NZ_BMEW01000002.1"/>
</dbReference>
<keyword evidence="1" id="KW-0732">Signal</keyword>
<accession>A0A1U7D0M7</accession>
<organism evidence="2 3">
    <name type="scientific">Salipiger profundus</name>
    <dbReference type="NCBI Taxonomy" id="1229727"/>
    <lineage>
        <taxon>Bacteria</taxon>
        <taxon>Pseudomonadati</taxon>
        <taxon>Pseudomonadota</taxon>
        <taxon>Alphaproteobacteria</taxon>
        <taxon>Rhodobacterales</taxon>
        <taxon>Roseobacteraceae</taxon>
        <taxon>Salipiger</taxon>
    </lineage>
</organism>
<dbReference type="EMBL" id="CP014796">
    <property type="protein sequence ID" value="APX21635.1"/>
    <property type="molecule type" value="Genomic_DNA"/>
</dbReference>
<feature type="chain" id="PRO_5010536238" evidence="1">
    <location>
        <begin position="22"/>
        <end position="61"/>
    </location>
</feature>